<proteinExistence type="inferred from homology"/>
<evidence type="ECO:0000256" key="7">
    <source>
        <dbReference type="ARBA" id="ARBA00022833"/>
    </source>
</evidence>
<feature type="compositionally biased region" description="Basic and acidic residues" evidence="13">
    <location>
        <begin position="405"/>
        <end position="430"/>
    </location>
</feature>
<evidence type="ECO:0000313" key="17">
    <source>
        <dbReference type="RefSeq" id="XP_015037641.2"/>
    </source>
</evidence>
<feature type="region of interest" description="Disordered" evidence="13">
    <location>
        <begin position="212"/>
        <end position="265"/>
    </location>
</feature>
<keyword evidence="10" id="KW-0966">Cell projection</keyword>
<name>A0A6I8VBD1_DROPS</name>
<keyword evidence="4" id="KW-0963">Cytoplasm</keyword>
<reference evidence="15" key="1">
    <citation type="submission" date="2024-06" db="UniProtKB">
        <authorList>
            <consortium name="RefSeq"/>
        </authorList>
    </citation>
    <scope>NUCLEOTIDE SEQUENCE [LARGE SCALE GENOMIC DNA]</scope>
    <source>
        <strain evidence="16">MV-25-SWS-2005</strain>
        <strain evidence="15">MV2-25</strain>
        <tissue evidence="16">Whole body</tissue>
    </source>
</reference>
<dbReference type="GO" id="GO:0060271">
    <property type="term" value="P:cilium assembly"/>
    <property type="evidence" value="ECO:0007669"/>
    <property type="project" value="TreeGrafter"/>
</dbReference>
<keyword evidence="8 12" id="KW-0175">Coiled coil</keyword>
<feature type="compositionally biased region" description="Basic and acidic residues" evidence="13">
    <location>
        <begin position="485"/>
        <end position="509"/>
    </location>
</feature>
<keyword evidence="15" id="KW-1185">Reference proteome</keyword>
<dbReference type="PROSITE" id="PS00028">
    <property type="entry name" value="ZINC_FINGER_C2H2_1"/>
    <property type="match status" value="1"/>
</dbReference>
<evidence type="ECO:0000256" key="9">
    <source>
        <dbReference type="ARBA" id="ARBA00023212"/>
    </source>
</evidence>
<organism evidence="15 17">
    <name type="scientific">Drosophila pseudoobscura pseudoobscura</name>
    <name type="common">Fruit fly</name>
    <dbReference type="NCBI Taxonomy" id="46245"/>
    <lineage>
        <taxon>Eukaryota</taxon>
        <taxon>Metazoa</taxon>
        <taxon>Ecdysozoa</taxon>
        <taxon>Arthropoda</taxon>
        <taxon>Hexapoda</taxon>
        <taxon>Insecta</taxon>
        <taxon>Pterygota</taxon>
        <taxon>Neoptera</taxon>
        <taxon>Endopterygota</taxon>
        <taxon>Diptera</taxon>
        <taxon>Brachycera</taxon>
        <taxon>Muscomorpha</taxon>
        <taxon>Ephydroidea</taxon>
        <taxon>Drosophilidae</taxon>
        <taxon>Drosophila</taxon>
        <taxon>Sophophora</taxon>
    </lineage>
</organism>
<dbReference type="PANTHER" id="PTHR21502:SF3">
    <property type="entry name" value="CILIUM ASSEMBLY PROTEIN DZIP1L"/>
    <property type="match status" value="1"/>
</dbReference>
<feature type="domain" description="C2H2-type" evidence="14">
    <location>
        <begin position="144"/>
        <end position="172"/>
    </location>
</feature>
<accession>A0A6I8VBD1</accession>
<dbReference type="Pfam" id="PF25977">
    <property type="entry name" value="DZIP1"/>
    <property type="match status" value="1"/>
</dbReference>
<feature type="region of interest" description="Disordered" evidence="13">
    <location>
        <begin position="627"/>
        <end position="686"/>
    </location>
</feature>
<dbReference type="AlphaFoldDB" id="A0A6I8VBD1"/>
<evidence type="ECO:0000256" key="3">
    <source>
        <dbReference type="ARBA" id="ARBA00009131"/>
    </source>
</evidence>
<evidence type="ECO:0000256" key="12">
    <source>
        <dbReference type="SAM" id="Coils"/>
    </source>
</evidence>
<sequence>MGYKSNYPQMVREAGFKLRQYRDGPLDWRLMGSYETDRILREQNFELVDKALQHLSEAPLGTVLETHILDSGIAKYFVMSQYAIQYLVCCRTYLDECVTDLREAHEISQQEIANLRKSLTESNNEVVQLNKRITQIETIREVVYPCHLCTKNFISNEALNIHIGRKHRVGTPPSLGAAQSNAKDKDNDMNLINTIKMELEIKQLKERLNTAERNIKERSSGSKRASPRQDQRNVGIQSNLTEDKEKDDLNSETQESEASERKEQLHGLAERLSNFEVFQTQLKQSNEQFIMDINQKLEGLSHALEQTKKTTGNTEPTPLDGRIPTPTPCLEDLERILTEKVTEIGKISASKLEEVVNHLEVGYNDKLEALERELKQLRVSKEAPKPQTVAIFHGSGTSKIPKPVSRKEETNVERIRKQVESEFLKSKADDDTYSIEGPRENSLALPPPPPVEVQVEINVQPSSGSSSSHPTYTKPDAIETALSKPEARETTDIDESLSHEDAGIVHDDTEQTLSDDGSETLTSEADLPRTVEKAASSRPTALSLRSPQKPLTRKDARKLVIRKMTSHGYDVKSKTISHKTMKRINGELTEQRNKLKLQYPQFYATRNRIRKFVEKLCSTKLPQRAEDLLKHRTPLQPIEAPKRGSLRSAPMQKPETAAHSSQEEEDRSESSEQSESRGSSPQRQVDENFKARLEEILVKPAAIAAPREASKSSLSIRPVPLPRKRVMFNTMVGGKGINDSEDDLKNTHNYAMVCSRVTACGIFNTGI</sequence>
<gene>
    <name evidence="16 17" type="primary">DZIP1</name>
</gene>
<evidence type="ECO:0000256" key="1">
    <source>
        <dbReference type="ARBA" id="ARBA00004114"/>
    </source>
</evidence>
<dbReference type="InterPro" id="IPR051241">
    <property type="entry name" value="DZIP_RILPL"/>
</dbReference>
<dbReference type="RefSeq" id="XP_015037640.2">
    <property type="nucleotide sequence ID" value="XM_015182154.2"/>
</dbReference>
<dbReference type="GO" id="GO:0036064">
    <property type="term" value="C:ciliary basal body"/>
    <property type="evidence" value="ECO:0007669"/>
    <property type="project" value="TreeGrafter"/>
</dbReference>
<evidence type="ECO:0000313" key="16">
    <source>
        <dbReference type="RefSeq" id="XP_015037640.2"/>
    </source>
</evidence>
<keyword evidence="9" id="KW-0206">Cytoskeleton</keyword>
<feature type="compositionally biased region" description="Polar residues" evidence="13">
    <location>
        <begin position="537"/>
        <end position="546"/>
    </location>
</feature>
<feature type="compositionally biased region" description="Low complexity" evidence="13">
    <location>
        <begin position="671"/>
        <end position="683"/>
    </location>
</feature>
<dbReference type="GO" id="GO:0005814">
    <property type="term" value="C:centriole"/>
    <property type="evidence" value="ECO:0007669"/>
    <property type="project" value="UniProtKB-SubCell"/>
</dbReference>
<evidence type="ECO:0000256" key="11">
    <source>
        <dbReference type="PROSITE-ProRule" id="PRU00042"/>
    </source>
</evidence>
<evidence type="ECO:0000256" key="5">
    <source>
        <dbReference type="ARBA" id="ARBA00022723"/>
    </source>
</evidence>
<reference evidence="17" key="2">
    <citation type="submission" date="2025-04" db="UniProtKB">
        <authorList>
            <consortium name="RefSeq"/>
        </authorList>
    </citation>
    <scope>IDENTIFICATION</scope>
    <source>
        <strain evidence="17">MV-25-SWS-2005</strain>
        <tissue evidence="17">Whole body</tissue>
    </source>
</reference>
<evidence type="ECO:0000256" key="4">
    <source>
        <dbReference type="ARBA" id="ARBA00022490"/>
    </source>
</evidence>
<feature type="region of interest" description="Disordered" evidence="13">
    <location>
        <begin position="479"/>
        <end position="555"/>
    </location>
</feature>
<evidence type="ECO:0000313" key="15">
    <source>
        <dbReference type="Proteomes" id="UP000001819"/>
    </source>
</evidence>
<evidence type="ECO:0000259" key="14">
    <source>
        <dbReference type="PROSITE" id="PS50157"/>
    </source>
</evidence>
<evidence type="ECO:0000256" key="8">
    <source>
        <dbReference type="ARBA" id="ARBA00023054"/>
    </source>
</evidence>
<dbReference type="InterPro" id="IPR032714">
    <property type="entry name" value="DZIP1_N"/>
</dbReference>
<dbReference type="InterPro" id="IPR058883">
    <property type="entry name" value="DZIP1_dom"/>
</dbReference>
<dbReference type="GO" id="GO:0008270">
    <property type="term" value="F:zinc ion binding"/>
    <property type="evidence" value="ECO:0007669"/>
    <property type="project" value="UniProtKB-KW"/>
</dbReference>
<feature type="compositionally biased region" description="Polar residues" evidence="13">
    <location>
        <begin position="511"/>
        <end position="523"/>
    </location>
</feature>
<dbReference type="PANTHER" id="PTHR21502">
    <property type="entry name" value="ZINC FINGER PROTEIN DZIP1"/>
    <property type="match status" value="1"/>
</dbReference>
<keyword evidence="5" id="KW-0479">Metal-binding</keyword>
<dbReference type="PROSITE" id="PS50157">
    <property type="entry name" value="ZINC_FINGER_C2H2_2"/>
    <property type="match status" value="1"/>
</dbReference>
<comment type="subcellular location">
    <subcellularLocation>
        <location evidence="2">Cytoplasm</location>
        <location evidence="2">Cytoskeleton</location>
        <location evidence="2">Cilium basal body</location>
    </subcellularLocation>
    <subcellularLocation>
        <location evidence="1">Cytoplasm</location>
        <location evidence="1">Cytoskeleton</location>
        <location evidence="1">Microtubule organizing center</location>
        <location evidence="1">Centrosome</location>
        <location evidence="1">Centriole</location>
    </subcellularLocation>
</comment>
<protein>
    <submittedName>
        <fullName evidence="16 17">Zinc finger protein DZIP1L isoform X1</fullName>
    </submittedName>
</protein>
<keyword evidence="6 11" id="KW-0863">Zinc-finger</keyword>
<dbReference type="RefSeq" id="XP_015037641.2">
    <property type="nucleotide sequence ID" value="XM_015182155.2"/>
</dbReference>
<dbReference type="GO" id="GO:0005737">
    <property type="term" value="C:cytoplasm"/>
    <property type="evidence" value="ECO:0007669"/>
    <property type="project" value="TreeGrafter"/>
</dbReference>
<evidence type="ECO:0000256" key="10">
    <source>
        <dbReference type="ARBA" id="ARBA00023273"/>
    </source>
</evidence>
<dbReference type="Proteomes" id="UP000001819">
    <property type="component" value="Chromosome 2"/>
</dbReference>
<comment type="similarity">
    <text evidence="3">Belongs to the DZIP C2H2-type zinc-finger protein family.</text>
</comment>
<keyword evidence="7" id="KW-0862">Zinc</keyword>
<evidence type="ECO:0000256" key="6">
    <source>
        <dbReference type="ARBA" id="ARBA00022771"/>
    </source>
</evidence>
<feature type="coiled-coil region" evidence="12">
    <location>
        <begin position="98"/>
        <end position="132"/>
    </location>
</feature>
<dbReference type="Pfam" id="PF13815">
    <property type="entry name" value="Dzip-like_N"/>
    <property type="match status" value="1"/>
</dbReference>
<feature type="region of interest" description="Disordered" evidence="13">
    <location>
        <begin position="392"/>
        <end position="451"/>
    </location>
</feature>
<dbReference type="InterPro" id="IPR013087">
    <property type="entry name" value="Znf_C2H2_type"/>
</dbReference>
<evidence type="ECO:0000256" key="2">
    <source>
        <dbReference type="ARBA" id="ARBA00004120"/>
    </source>
</evidence>
<evidence type="ECO:0000256" key="13">
    <source>
        <dbReference type="SAM" id="MobiDB-lite"/>
    </source>
</evidence>